<dbReference type="InterPro" id="IPR056209">
    <property type="entry name" value="SU10_adaptor"/>
</dbReference>
<name>A0A7C3Z0H4_9BACT</name>
<dbReference type="AlphaFoldDB" id="A0A7C3Z0H4"/>
<accession>A0A7C3Z0H4</accession>
<gene>
    <name evidence="1" type="ORF">ENW96_04855</name>
</gene>
<proteinExistence type="predicted"/>
<sequence length="220" mass="25651">MNLEALERELDAIVLDTSLRPYFRDWLNEAVEELASDFHLPGLKLLEPHLLSVNTDNWLYDLPENYHKQVFQVRRGDQREPVVMLREMADLDQLDPDHDETGQRVTRVAVEAGMIGIFPKAEDSLWLWYYRKPVPMEKPQDEPDGIPPAFRYRVLISKVVIRNFKLLQDLMVQPPHQSLAWWTEEYRAGLYGSPRGDIGMLNYFARAKGPRRQGGRDPLP</sequence>
<protein>
    <submittedName>
        <fullName evidence="1">Uncharacterized protein</fullName>
    </submittedName>
</protein>
<reference evidence="1" key="1">
    <citation type="journal article" date="2020" name="mSystems">
        <title>Genome- and Community-Level Interaction Insights into Carbon Utilization and Element Cycling Functions of Hydrothermarchaeota in Hydrothermal Sediment.</title>
        <authorList>
            <person name="Zhou Z."/>
            <person name="Liu Y."/>
            <person name="Xu W."/>
            <person name="Pan J."/>
            <person name="Luo Z.H."/>
            <person name="Li M."/>
        </authorList>
    </citation>
    <scope>NUCLEOTIDE SEQUENCE [LARGE SCALE GENOMIC DNA]</scope>
    <source>
        <strain evidence="1">SpSt-897</strain>
    </source>
</reference>
<dbReference type="Pfam" id="PF24175">
    <property type="entry name" value="SU10_adaptor"/>
    <property type="match status" value="1"/>
</dbReference>
<dbReference type="EMBL" id="DTMF01000128">
    <property type="protein sequence ID" value="HGF33707.1"/>
    <property type="molecule type" value="Genomic_DNA"/>
</dbReference>
<organism evidence="1">
    <name type="scientific">Desulfobacca acetoxidans</name>
    <dbReference type="NCBI Taxonomy" id="60893"/>
    <lineage>
        <taxon>Bacteria</taxon>
        <taxon>Pseudomonadati</taxon>
        <taxon>Thermodesulfobacteriota</taxon>
        <taxon>Desulfobaccia</taxon>
        <taxon>Desulfobaccales</taxon>
        <taxon>Desulfobaccaceae</taxon>
        <taxon>Desulfobacca</taxon>
    </lineage>
</organism>
<comment type="caution">
    <text evidence="1">The sequence shown here is derived from an EMBL/GenBank/DDBJ whole genome shotgun (WGS) entry which is preliminary data.</text>
</comment>
<evidence type="ECO:0000313" key="1">
    <source>
        <dbReference type="EMBL" id="HGF33707.1"/>
    </source>
</evidence>